<reference evidence="7 8" key="1">
    <citation type="submission" date="2018-08" db="EMBL/GenBank/DDBJ databases">
        <title>A genome reference for cultivated species of the human gut microbiota.</title>
        <authorList>
            <person name="Zou Y."/>
            <person name="Xue W."/>
            <person name="Luo G."/>
        </authorList>
    </citation>
    <scope>NUCLEOTIDE SEQUENCE [LARGE SCALE GENOMIC DNA]</scope>
    <source>
        <strain evidence="7 8">AM34-17</strain>
    </source>
</reference>
<dbReference type="PANTHER" id="PTHR43280">
    <property type="entry name" value="ARAC-FAMILY TRANSCRIPTIONAL REGULATOR"/>
    <property type="match status" value="1"/>
</dbReference>
<dbReference type="PROSITE" id="PS01124">
    <property type="entry name" value="HTH_ARAC_FAMILY_2"/>
    <property type="match status" value="1"/>
</dbReference>
<dbReference type="InterPro" id="IPR013096">
    <property type="entry name" value="Cupin_2"/>
</dbReference>
<dbReference type="SUPFAM" id="SSF51182">
    <property type="entry name" value="RmlC-like cupins"/>
    <property type="match status" value="1"/>
</dbReference>
<evidence type="ECO:0000313" key="8">
    <source>
        <dbReference type="Proteomes" id="UP000286260"/>
    </source>
</evidence>
<reference evidence="9 10" key="2">
    <citation type="journal article" date="2019" name="Nat. Med.">
        <title>A library of human gut bacterial isolates paired with longitudinal multiomics data enables mechanistic microbiome research.</title>
        <authorList>
            <person name="Poyet M."/>
            <person name="Groussin M."/>
            <person name="Gibbons S.M."/>
            <person name="Avila-Pacheco J."/>
            <person name="Jiang X."/>
            <person name="Kearney S.M."/>
            <person name="Perrotta A.R."/>
            <person name="Berdy B."/>
            <person name="Zhao S."/>
            <person name="Lieberman T.D."/>
            <person name="Swanson P.K."/>
            <person name="Smith M."/>
            <person name="Roesemann S."/>
            <person name="Alexander J.E."/>
            <person name="Rich S.A."/>
            <person name="Livny J."/>
            <person name="Vlamakis H."/>
            <person name="Clish C."/>
            <person name="Bullock K."/>
            <person name="Deik A."/>
            <person name="Scott J."/>
            <person name="Pierce K.A."/>
            <person name="Xavier R.J."/>
            <person name="Alm E.J."/>
        </authorList>
    </citation>
    <scope>NUCLEOTIDE SEQUENCE [LARGE SCALE GENOMIC DNA]</scope>
    <source>
        <strain evidence="6 10">BIOML-A11</strain>
        <strain evidence="5 9">BIOML-A29</strain>
    </source>
</reference>
<evidence type="ECO:0000256" key="3">
    <source>
        <dbReference type="ARBA" id="ARBA00023163"/>
    </source>
</evidence>
<dbReference type="Pfam" id="PF12833">
    <property type="entry name" value="HTH_18"/>
    <property type="match status" value="1"/>
</dbReference>
<dbReference type="AlphaFoldDB" id="A0A3E4ZWG7"/>
<dbReference type="Pfam" id="PF07883">
    <property type="entry name" value="Cupin_2"/>
    <property type="match status" value="1"/>
</dbReference>
<evidence type="ECO:0000313" key="5">
    <source>
        <dbReference type="EMBL" id="MTU40945.1"/>
    </source>
</evidence>
<evidence type="ECO:0000313" key="9">
    <source>
        <dbReference type="Proteomes" id="UP000434916"/>
    </source>
</evidence>
<accession>A0A3E4ZWG7</accession>
<dbReference type="Proteomes" id="UP000482671">
    <property type="component" value="Unassembled WGS sequence"/>
</dbReference>
<organism evidence="6 10">
    <name type="scientific">Parabacteroides merdae</name>
    <dbReference type="NCBI Taxonomy" id="46503"/>
    <lineage>
        <taxon>Bacteria</taxon>
        <taxon>Pseudomonadati</taxon>
        <taxon>Bacteroidota</taxon>
        <taxon>Bacteroidia</taxon>
        <taxon>Bacteroidales</taxon>
        <taxon>Tannerellaceae</taxon>
        <taxon>Parabacteroides</taxon>
    </lineage>
</organism>
<dbReference type="PANTHER" id="PTHR43280:SF27">
    <property type="entry name" value="TRANSCRIPTIONAL REGULATOR MTLR"/>
    <property type="match status" value="1"/>
</dbReference>
<proteinExistence type="predicted"/>
<dbReference type="GO" id="GO:0043565">
    <property type="term" value="F:sequence-specific DNA binding"/>
    <property type="evidence" value="ECO:0007669"/>
    <property type="project" value="InterPro"/>
</dbReference>
<name>A0A3E4ZWG7_9BACT</name>
<dbReference type="Gene3D" id="1.10.10.60">
    <property type="entry name" value="Homeodomain-like"/>
    <property type="match status" value="2"/>
</dbReference>
<keyword evidence="2" id="KW-0238">DNA-binding</keyword>
<dbReference type="EMBL" id="WNDD01000010">
    <property type="protein sequence ID" value="MTV02097.1"/>
    <property type="molecule type" value="Genomic_DNA"/>
</dbReference>
<dbReference type="InterPro" id="IPR011051">
    <property type="entry name" value="RmlC_Cupin_sf"/>
</dbReference>
<dbReference type="EMBL" id="QSII01000023">
    <property type="protein sequence ID" value="RHC81773.1"/>
    <property type="molecule type" value="Genomic_DNA"/>
</dbReference>
<dbReference type="Gene3D" id="2.60.120.10">
    <property type="entry name" value="Jelly Rolls"/>
    <property type="match status" value="1"/>
</dbReference>
<dbReference type="STRING" id="46503.ERS852463_00205"/>
<dbReference type="SUPFAM" id="SSF46689">
    <property type="entry name" value="Homeodomain-like"/>
    <property type="match status" value="2"/>
</dbReference>
<dbReference type="GO" id="GO:0003700">
    <property type="term" value="F:DNA-binding transcription factor activity"/>
    <property type="evidence" value="ECO:0007669"/>
    <property type="project" value="InterPro"/>
</dbReference>
<keyword evidence="1" id="KW-0805">Transcription regulation</keyword>
<sequence>MHEKLKFEQIKKDSCASLRYDYSSLYPKDEMPLHFHPEIEICYVVKGSGYRMIGDFLEPFEEGEVVLVPTNQPHCWMYNPESCEPDGKRRCIVVQFNPDLLQTGLSFFTEWEYAAHRLSAIQQGILLTGETAGKIKSCLEEMNLLNASERMLMLIRILQQIGTTTDLIPIGLQETVFNGITKNMQRMQLIFKYVIEHYKEKITLSDAANVISMSTTAFCSFFKRETGKTFTNFINEYRIEAVGTLLRNFPDKDINEIAWQCGFTDIPYFNRYFKKMKQMTPKQWRYKIQ</sequence>
<dbReference type="Proteomes" id="UP000434916">
    <property type="component" value="Unassembled WGS sequence"/>
</dbReference>
<evidence type="ECO:0000313" key="10">
    <source>
        <dbReference type="Proteomes" id="UP000482671"/>
    </source>
</evidence>
<evidence type="ECO:0000313" key="6">
    <source>
        <dbReference type="EMBL" id="MTV02097.1"/>
    </source>
</evidence>
<dbReference type="InterPro" id="IPR014710">
    <property type="entry name" value="RmlC-like_jellyroll"/>
</dbReference>
<gene>
    <name evidence="7" type="ORF">DW828_15065</name>
    <name evidence="5" type="ORF">GMD82_16125</name>
    <name evidence="6" type="ORF">GME02_10580</name>
</gene>
<dbReference type="InterPro" id="IPR020449">
    <property type="entry name" value="Tscrpt_reg_AraC-type_HTH"/>
</dbReference>
<comment type="caution">
    <text evidence="6">The sequence shown here is derived from an EMBL/GenBank/DDBJ whole genome shotgun (WGS) entry which is preliminary data.</text>
</comment>
<keyword evidence="9" id="KW-1185">Reference proteome</keyword>
<evidence type="ECO:0000256" key="1">
    <source>
        <dbReference type="ARBA" id="ARBA00023015"/>
    </source>
</evidence>
<feature type="domain" description="HTH araC/xylS-type" evidence="4">
    <location>
        <begin position="188"/>
        <end position="287"/>
    </location>
</feature>
<dbReference type="RefSeq" id="WP_022322318.1">
    <property type="nucleotide sequence ID" value="NZ_BAABZJ010000001.1"/>
</dbReference>
<dbReference type="Proteomes" id="UP000286260">
    <property type="component" value="Unassembled WGS sequence"/>
</dbReference>
<dbReference type="InterPro" id="IPR009057">
    <property type="entry name" value="Homeodomain-like_sf"/>
</dbReference>
<dbReference type="InterPro" id="IPR018060">
    <property type="entry name" value="HTH_AraC"/>
</dbReference>
<keyword evidence="3" id="KW-0804">Transcription</keyword>
<evidence type="ECO:0000313" key="7">
    <source>
        <dbReference type="EMBL" id="RHC81773.1"/>
    </source>
</evidence>
<dbReference type="SMART" id="SM00342">
    <property type="entry name" value="HTH_ARAC"/>
    <property type="match status" value="1"/>
</dbReference>
<dbReference type="PRINTS" id="PR00032">
    <property type="entry name" value="HTHARAC"/>
</dbReference>
<evidence type="ECO:0000256" key="2">
    <source>
        <dbReference type="ARBA" id="ARBA00023125"/>
    </source>
</evidence>
<dbReference type="EMBL" id="WNCN01000026">
    <property type="protein sequence ID" value="MTU40945.1"/>
    <property type="molecule type" value="Genomic_DNA"/>
</dbReference>
<evidence type="ECO:0000259" key="4">
    <source>
        <dbReference type="PROSITE" id="PS01124"/>
    </source>
</evidence>
<protein>
    <submittedName>
        <fullName evidence="7">AraC family transcriptional regulator</fullName>
    </submittedName>
    <submittedName>
        <fullName evidence="6">Helix-turn-helix domain-containing protein</fullName>
    </submittedName>
</protein>